<dbReference type="AlphaFoldDB" id="A0AAU7PSD0"/>
<dbReference type="EMBL" id="CP157940">
    <property type="protein sequence ID" value="XBS55267.1"/>
    <property type="molecule type" value="Genomic_DNA"/>
</dbReference>
<sequence length="66" mass="7121">MIWDVLILGLAAATATIAVTISAVIIDAVTKVTLILVQKQKERHIVPVSEMDAMIHAAEVLKDRQG</sequence>
<evidence type="ECO:0000313" key="2">
    <source>
        <dbReference type="EMBL" id="XBS55267.1"/>
    </source>
</evidence>
<accession>A0AAU7PSD0</accession>
<proteinExistence type="predicted"/>
<gene>
    <name evidence="2" type="ORF">ABFV83_05580</name>
</gene>
<keyword evidence="1" id="KW-0472">Membrane</keyword>
<keyword evidence="1" id="KW-0812">Transmembrane</keyword>
<protein>
    <submittedName>
        <fullName evidence="2">Uncharacterized protein</fullName>
    </submittedName>
</protein>
<organism evidence="2">
    <name type="scientific">Lacrimispora sp. BS-2</name>
    <dbReference type="NCBI Taxonomy" id="3151850"/>
    <lineage>
        <taxon>Bacteria</taxon>
        <taxon>Bacillati</taxon>
        <taxon>Bacillota</taxon>
        <taxon>Clostridia</taxon>
        <taxon>Lachnospirales</taxon>
        <taxon>Lachnospiraceae</taxon>
        <taxon>Lacrimispora</taxon>
    </lineage>
</organism>
<name>A0AAU7PSD0_9FIRM</name>
<keyword evidence="1" id="KW-1133">Transmembrane helix</keyword>
<dbReference type="RefSeq" id="WP_349947943.1">
    <property type="nucleotide sequence ID" value="NZ_CP157940.1"/>
</dbReference>
<evidence type="ECO:0000256" key="1">
    <source>
        <dbReference type="SAM" id="Phobius"/>
    </source>
</evidence>
<reference evidence="2" key="1">
    <citation type="submission" date="2024-06" db="EMBL/GenBank/DDBJ databases">
        <title>Lacrimispora cavernae sp. nov., a novel anaerobe isolated from bat guano pile inside a cave.</title>
        <authorList>
            <person name="Miller S.L."/>
            <person name="Lu N."/>
            <person name="King J."/>
            <person name="Sankaranarayanan K."/>
            <person name="Lawson P.A."/>
        </authorList>
    </citation>
    <scope>NUCLEOTIDE SEQUENCE</scope>
    <source>
        <strain evidence="2">BS-2</strain>
    </source>
</reference>
<feature type="transmembrane region" description="Helical" evidence="1">
    <location>
        <begin position="6"/>
        <end position="29"/>
    </location>
</feature>